<evidence type="ECO:0000313" key="2">
    <source>
        <dbReference type="Proteomes" id="UP000886595"/>
    </source>
</evidence>
<proteinExistence type="predicted"/>
<evidence type="ECO:0000313" key="1">
    <source>
        <dbReference type="EMBL" id="KAG2311179.1"/>
    </source>
</evidence>
<name>A0A8X7VH97_BRACI</name>
<accession>A0A8X7VH97</accession>
<keyword evidence="2" id="KW-1185">Reference proteome</keyword>
<dbReference type="EMBL" id="JAAMPC010000005">
    <property type="protein sequence ID" value="KAG2311179.1"/>
    <property type="molecule type" value="Genomic_DNA"/>
</dbReference>
<reference evidence="1 2" key="1">
    <citation type="submission" date="2020-02" db="EMBL/GenBank/DDBJ databases">
        <authorList>
            <person name="Ma Q."/>
            <person name="Huang Y."/>
            <person name="Song X."/>
            <person name="Pei D."/>
        </authorList>
    </citation>
    <scope>NUCLEOTIDE SEQUENCE [LARGE SCALE GENOMIC DNA]</scope>
    <source>
        <strain evidence="1">Sxm20200214</strain>
        <tissue evidence="1">Leaf</tissue>
    </source>
</reference>
<dbReference type="Proteomes" id="UP000886595">
    <property type="component" value="Unassembled WGS sequence"/>
</dbReference>
<dbReference type="AlphaFoldDB" id="A0A8X7VH97"/>
<sequence length="59" mass="6808">MLQTPQTTRTCYNLAKRPLRTVSKVSLNAKIRTVERFISKPTKHQELNNQENTSTVFTS</sequence>
<comment type="caution">
    <text evidence="1">The sequence shown here is derived from an EMBL/GenBank/DDBJ whole genome shotgun (WGS) entry which is preliminary data.</text>
</comment>
<organism evidence="1 2">
    <name type="scientific">Brassica carinata</name>
    <name type="common">Ethiopian mustard</name>
    <name type="synonym">Abyssinian cabbage</name>
    <dbReference type="NCBI Taxonomy" id="52824"/>
    <lineage>
        <taxon>Eukaryota</taxon>
        <taxon>Viridiplantae</taxon>
        <taxon>Streptophyta</taxon>
        <taxon>Embryophyta</taxon>
        <taxon>Tracheophyta</taxon>
        <taxon>Spermatophyta</taxon>
        <taxon>Magnoliopsida</taxon>
        <taxon>eudicotyledons</taxon>
        <taxon>Gunneridae</taxon>
        <taxon>Pentapetalae</taxon>
        <taxon>rosids</taxon>
        <taxon>malvids</taxon>
        <taxon>Brassicales</taxon>
        <taxon>Brassicaceae</taxon>
        <taxon>Brassiceae</taxon>
        <taxon>Brassica</taxon>
    </lineage>
</organism>
<gene>
    <name evidence="1" type="ORF">Bca52824_022736</name>
</gene>
<protein>
    <submittedName>
        <fullName evidence="1">Uncharacterized protein</fullName>
    </submittedName>
</protein>